<organism evidence="1 2">
    <name type="scientific">Cryoendolithus antarcticus</name>
    <dbReference type="NCBI Taxonomy" id="1507870"/>
    <lineage>
        <taxon>Eukaryota</taxon>
        <taxon>Fungi</taxon>
        <taxon>Dikarya</taxon>
        <taxon>Ascomycota</taxon>
        <taxon>Pezizomycotina</taxon>
        <taxon>Dothideomycetes</taxon>
        <taxon>Dothideomycetidae</taxon>
        <taxon>Cladosporiales</taxon>
        <taxon>Cladosporiaceae</taxon>
        <taxon>Cryoendolithus</taxon>
    </lineage>
</organism>
<dbReference type="AlphaFoldDB" id="A0A1V8S7I0"/>
<proteinExistence type="predicted"/>
<sequence>MLYEYQKSSSSISLDAIAGLMSECAPLNIDHAQSLQTLRNMIDEGSRFANLERVLGQGSVLLLCHNGADAMGTKLLPKEGRKFNEVVEVLRRAGVHDLAKDYVQLRNCIVSWYHDHVLEVALQHDFTPAEGTPLPSSAYTDMERVSQLHGQQFQDPCLSAGFPPSPLEFYSDM</sequence>
<dbReference type="InParanoid" id="A0A1V8S7I0"/>
<gene>
    <name evidence="1" type="ORF">B0A48_18828</name>
</gene>
<comment type="caution">
    <text evidence="1">The sequence shown here is derived from an EMBL/GenBank/DDBJ whole genome shotgun (WGS) entry which is preliminary data.</text>
</comment>
<protein>
    <submittedName>
        <fullName evidence="1">Uncharacterized protein</fullName>
    </submittedName>
</protein>
<reference evidence="2" key="1">
    <citation type="submission" date="2017-03" db="EMBL/GenBank/DDBJ databases">
        <title>Genomes of endolithic fungi from Antarctica.</title>
        <authorList>
            <person name="Coleine C."/>
            <person name="Masonjones S."/>
            <person name="Stajich J.E."/>
        </authorList>
    </citation>
    <scope>NUCLEOTIDE SEQUENCE [LARGE SCALE GENOMIC DNA]</scope>
    <source>
        <strain evidence="2">CCFEE 5527</strain>
    </source>
</reference>
<dbReference type="Proteomes" id="UP000192596">
    <property type="component" value="Unassembled WGS sequence"/>
</dbReference>
<keyword evidence="2" id="KW-1185">Reference proteome</keyword>
<dbReference type="OrthoDB" id="3912095at2759"/>
<evidence type="ECO:0000313" key="1">
    <source>
        <dbReference type="EMBL" id="OQN95096.1"/>
    </source>
</evidence>
<evidence type="ECO:0000313" key="2">
    <source>
        <dbReference type="Proteomes" id="UP000192596"/>
    </source>
</evidence>
<accession>A0A1V8S7I0</accession>
<dbReference type="EMBL" id="NAJO01000186">
    <property type="protein sequence ID" value="OQN95096.1"/>
    <property type="molecule type" value="Genomic_DNA"/>
</dbReference>
<name>A0A1V8S7I0_9PEZI</name>